<dbReference type="PANTHER" id="PTHR10196">
    <property type="entry name" value="SUGAR KINASE"/>
    <property type="match status" value="1"/>
</dbReference>
<dbReference type="EMBL" id="HBUF01677252">
    <property type="protein sequence ID" value="CAG6791628.1"/>
    <property type="molecule type" value="Transcribed_RNA"/>
</dbReference>
<keyword evidence="4" id="KW-0732">Signal</keyword>
<dbReference type="GO" id="GO:0006071">
    <property type="term" value="P:glycerol metabolic process"/>
    <property type="evidence" value="ECO:0007669"/>
    <property type="project" value="TreeGrafter"/>
</dbReference>
<protein>
    <submittedName>
        <fullName evidence="5">Glycerol kinase 5</fullName>
    </submittedName>
</protein>
<proteinExistence type="inferred from homology"/>
<keyword evidence="3 5" id="KW-0418">Kinase</keyword>
<dbReference type="GO" id="GO:0046167">
    <property type="term" value="P:glycerol-3-phosphate biosynthetic process"/>
    <property type="evidence" value="ECO:0007669"/>
    <property type="project" value="TreeGrafter"/>
</dbReference>
<dbReference type="GO" id="GO:0005739">
    <property type="term" value="C:mitochondrion"/>
    <property type="evidence" value="ECO:0007669"/>
    <property type="project" value="TreeGrafter"/>
</dbReference>
<keyword evidence="2" id="KW-0808">Transferase</keyword>
<dbReference type="PANTHER" id="PTHR10196:SF68">
    <property type="entry name" value="GLYCEROL KINASE 5-RELATED"/>
    <property type="match status" value="1"/>
</dbReference>
<accession>A0A8D9BUE2</accession>
<evidence type="ECO:0000256" key="2">
    <source>
        <dbReference type="ARBA" id="ARBA00022679"/>
    </source>
</evidence>
<feature type="chain" id="PRO_5034702255" evidence="4">
    <location>
        <begin position="29"/>
        <end position="115"/>
    </location>
</feature>
<feature type="signal peptide" evidence="4">
    <location>
        <begin position="1"/>
        <end position="28"/>
    </location>
</feature>
<dbReference type="SUPFAM" id="SSF53067">
    <property type="entry name" value="Actin-like ATPase domain"/>
    <property type="match status" value="1"/>
</dbReference>
<dbReference type="GO" id="GO:0006641">
    <property type="term" value="P:triglyceride metabolic process"/>
    <property type="evidence" value="ECO:0007669"/>
    <property type="project" value="TreeGrafter"/>
</dbReference>
<dbReference type="GO" id="GO:0016301">
    <property type="term" value="F:kinase activity"/>
    <property type="evidence" value="ECO:0007669"/>
    <property type="project" value="UniProtKB-KW"/>
</dbReference>
<evidence type="ECO:0000313" key="5">
    <source>
        <dbReference type="EMBL" id="CAG6791628.1"/>
    </source>
</evidence>
<sequence length="115" mass="12786">MQSIKWSIFVPPLSLLLGAHHITDVSHASSTGLYDPFTLGWAQWALSLFRIPVSILPKVLATWHGREDIRVDSEHLGREIPIRASITDQSASMYGLSCVKKGDIRTLLCPFVSDN</sequence>
<organism evidence="5">
    <name type="scientific">Cacopsylla melanoneura</name>
    <dbReference type="NCBI Taxonomy" id="428564"/>
    <lineage>
        <taxon>Eukaryota</taxon>
        <taxon>Metazoa</taxon>
        <taxon>Ecdysozoa</taxon>
        <taxon>Arthropoda</taxon>
        <taxon>Hexapoda</taxon>
        <taxon>Insecta</taxon>
        <taxon>Pterygota</taxon>
        <taxon>Neoptera</taxon>
        <taxon>Paraneoptera</taxon>
        <taxon>Hemiptera</taxon>
        <taxon>Sternorrhyncha</taxon>
        <taxon>Psylloidea</taxon>
        <taxon>Psyllidae</taxon>
        <taxon>Psyllinae</taxon>
        <taxon>Cacopsylla</taxon>
    </lineage>
</organism>
<evidence type="ECO:0000256" key="1">
    <source>
        <dbReference type="ARBA" id="ARBA00009156"/>
    </source>
</evidence>
<dbReference type="AlphaFoldDB" id="A0A8D9BUE2"/>
<reference evidence="5" key="1">
    <citation type="submission" date="2021-05" db="EMBL/GenBank/DDBJ databases">
        <authorList>
            <person name="Alioto T."/>
            <person name="Alioto T."/>
            <person name="Gomez Garrido J."/>
        </authorList>
    </citation>
    <scope>NUCLEOTIDE SEQUENCE</scope>
</reference>
<evidence type="ECO:0000256" key="4">
    <source>
        <dbReference type="SAM" id="SignalP"/>
    </source>
</evidence>
<evidence type="ECO:0000256" key="3">
    <source>
        <dbReference type="ARBA" id="ARBA00022777"/>
    </source>
</evidence>
<dbReference type="InterPro" id="IPR043129">
    <property type="entry name" value="ATPase_NBD"/>
</dbReference>
<dbReference type="Gene3D" id="3.30.420.40">
    <property type="match status" value="1"/>
</dbReference>
<name>A0A8D9BUE2_9HEMI</name>
<comment type="similarity">
    <text evidence="1">Belongs to the FGGY kinase family.</text>
</comment>